<reference evidence="2" key="1">
    <citation type="submission" date="2017-02" db="EMBL/GenBank/DDBJ databases">
        <title>Delving into the versatile metabolic prowess of the omnipresent phylum Bacteroidetes.</title>
        <authorList>
            <person name="Nobu M.K."/>
            <person name="Mei R."/>
            <person name="Narihiro T."/>
            <person name="Kuroda K."/>
            <person name="Liu W.-T."/>
        </authorList>
    </citation>
    <scope>NUCLEOTIDE SEQUENCE</scope>
    <source>
        <strain evidence="2">ADurb.Bin131</strain>
    </source>
</reference>
<organism evidence="2">
    <name type="scientific">candidate division TA06 bacterium ADurb.Bin131</name>
    <dbReference type="NCBI Taxonomy" id="1852827"/>
    <lineage>
        <taxon>Bacteria</taxon>
        <taxon>Bacteria division TA06</taxon>
    </lineage>
</organism>
<feature type="transmembrane region" description="Helical" evidence="1">
    <location>
        <begin position="192"/>
        <end position="211"/>
    </location>
</feature>
<dbReference type="Pfam" id="PF10101">
    <property type="entry name" value="DUF2339"/>
    <property type="match status" value="2"/>
</dbReference>
<feature type="transmembrane region" description="Helical" evidence="1">
    <location>
        <begin position="507"/>
        <end position="527"/>
    </location>
</feature>
<feature type="transmembrane region" description="Helical" evidence="1">
    <location>
        <begin position="268"/>
        <end position="290"/>
    </location>
</feature>
<sequence length="584" mass="67172">MGGFLLGILIVFYVLILPIVLLVDITRLRRRIDNIEKVIEKEPIIRQKTIESVVGTLENQEPAKTDVLQEKHPVNWEIELGRKYFYWIGIFIFLVGVALFLKYAFENKWFNEVIRIIIGIVSGTLFMYAGNRLINKYRQFSLGLFGIGIVIFYLSFFTANNFYHIIPYSISFFMMILITALCVVLTLAYDSIFLAFIALIGGFLTPCILGGPEISMLTAFFGLSSYLLLLNAGFLTINIFKPWRILPVFAMLFTYGLFYFWIYDFYNAQFFAGVISCISIFFFVYLVFILSRSGSRHSVKPLDFFLTVVNIFAYSGFVFYLVNSIAPDLKGISAVILAFILTFAVFVYRKKEYRDENIILLLLGASLILLTIAFPLYLKNTYITISWICEALLIFWLGLRIPSTFMRIFGYIVFILSICRFLGFDTHPQWTIYTLFNERFITGMCIVICLFLSSALSMKRMNILPEKEKRFPGLLAGIANILIFIILTIEVHDACRSIIRSRYIEQMILSISWALYAGILLSIGMIFKVKMARYFALIFLGLSILKVMFLDLFSAGKVYRIIVSIVTGAILIIVGFVYHRKKEI</sequence>
<feature type="transmembrane region" description="Helical" evidence="1">
    <location>
        <begin position="6"/>
        <end position="25"/>
    </location>
</feature>
<comment type="caution">
    <text evidence="2">The sequence shown here is derived from an EMBL/GenBank/DDBJ whole genome shotgun (WGS) entry which is preliminary data.</text>
</comment>
<gene>
    <name evidence="2" type="ORF">BWX89_00647</name>
</gene>
<feature type="transmembrane region" description="Helical" evidence="1">
    <location>
        <begin position="440"/>
        <end position="458"/>
    </location>
</feature>
<dbReference type="InterPro" id="IPR019286">
    <property type="entry name" value="DUF2339_TM"/>
</dbReference>
<feature type="transmembrane region" description="Helical" evidence="1">
    <location>
        <begin position="113"/>
        <end position="130"/>
    </location>
</feature>
<dbReference type="PANTHER" id="PTHR38434:SF1">
    <property type="entry name" value="BLL2549 PROTEIN"/>
    <property type="match status" value="1"/>
</dbReference>
<evidence type="ECO:0000256" key="1">
    <source>
        <dbReference type="SAM" id="Phobius"/>
    </source>
</evidence>
<feature type="transmembrane region" description="Helical" evidence="1">
    <location>
        <begin position="217"/>
        <end position="237"/>
    </location>
</feature>
<feature type="transmembrane region" description="Helical" evidence="1">
    <location>
        <begin position="470"/>
        <end position="487"/>
    </location>
</feature>
<keyword evidence="1" id="KW-0812">Transmembrane</keyword>
<dbReference type="EMBL" id="MWDQ01000052">
    <property type="protein sequence ID" value="OQB74082.1"/>
    <property type="molecule type" value="Genomic_DNA"/>
</dbReference>
<feature type="transmembrane region" description="Helical" evidence="1">
    <location>
        <begin position="84"/>
        <end position="101"/>
    </location>
</feature>
<dbReference type="AlphaFoldDB" id="A0A1V6CAZ7"/>
<dbReference type="PANTHER" id="PTHR38434">
    <property type="entry name" value="BLL2549 PROTEIN"/>
    <property type="match status" value="1"/>
</dbReference>
<feature type="transmembrane region" description="Helical" evidence="1">
    <location>
        <begin position="559"/>
        <end position="578"/>
    </location>
</feature>
<feature type="transmembrane region" description="Helical" evidence="1">
    <location>
        <begin position="408"/>
        <end position="424"/>
    </location>
</feature>
<feature type="transmembrane region" description="Helical" evidence="1">
    <location>
        <begin position="329"/>
        <end position="348"/>
    </location>
</feature>
<feature type="transmembrane region" description="Helical" evidence="1">
    <location>
        <begin position="244"/>
        <end position="262"/>
    </location>
</feature>
<evidence type="ECO:0008006" key="3">
    <source>
        <dbReference type="Google" id="ProtNLM"/>
    </source>
</evidence>
<feature type="transmembrane region" description="Helical" evidence="1">
    <location>
        <begin position="302"/>
        <end position="323"/>
    </location>
</feature>
<protein>
    <recommendedName>
        <fullName evidence="3">DUF2339 domain-containing protein</fullName>
    </recommendedName>
</protein>
<proteinExistence type="predicted"/>
<evidence type="ECO:0000313" key="2">
    <source>
        <dbReference type="EMBL" id="OQB74082.1"/>
    </source>
</evidence>
<feature type="transmembrane region" description="Helical" evidence="1">
    <location>
        <begin position="534"/>
        <end position="553"/>
    </location>
</feature>
<feature type="transmembrane region" description="Helical" evidence="1">
    <location>
        <begin position="384"/>
        <end position="401"/>
    </location>
</feature>
<accession>A0A1V6CAZ7</accession>
<name>A0A1V6CAZ7_UNCT6</name>
<feature type="transmembrane region" description="Helical" evidence="1">
    <location>
        <begin position="142"/>
        <end position="159"/>
    </location>
</feature>
<dbReference type="Proteomes" id="UP000485562">
    <property type="component" value="Unassembled WGS sequence"/>
</dbReference>
<feature type="transmembrane region" description="Helical" evidence="1">
    <location>
        <begin position="165"/>
        <end position="185"/>
    </location>
</feature>
<keyword evidence="1" id="KW-0472">Membrane</keyword>
<feature type="transmembrane region" description="Helical" evidence="1">
    <location>
        <begin position="360"/>
        <end position="378"/>
    </location>
</feature>
<keyword evidence="1" id="KW-1133">Transmembrane helix</keyword>